<gene>
    <name evidence="1" type="ORF">MERR_LOCUS40987</name>
</gene>
<dbReference type="AlphaFoldDB" id="A0A6D2KN80"/>
<sequence length="118" mass="13343">MGPSSSSYTLQVSFHNVDAQRYISDSLPLPVPKLGPFMFLPWIETVSLMFVLMTIPPDLTCTVPNGECSGMMVVMECKCGEVGWVRCRWNEMGWCVGRLERTWASVERFCSAIKSRQL</sequence>
<name>A0A6D2KN80_9BRAS</name>
<comment type="caution">
    <text evidence="1">The sequence shown here is derived from an EMBL/GenBank/DDBJ whole genome shotgun (WGS) entry which is preliminary data.</text>
</comment>
<reference evidence="1" key="1">
    <citation type="submission" date="2020-01" db="EMBL/GenBank/DDBJ databases">
        <authorList>
            <person name="Mishra B."/>
        </authorList>
    </citation>
    <scope>NUCLEOTIDE SEQUENCE [LARGE SCALE GENOMIC DNA]</scope>
</reference>
<keyword evidence="2" id="KW-1185">Reference proteome</keyword>
<protein>
    <submittedName>
        <fullName evidence="1">Uncharacterized protein</fullName>
    </submittedName>
</protein>
<dbReference type="Proteomes" id="UP000467841">
    <property type="component" value="Unassembled WGS sequence"/>
</dbReference>
<dbReference type="EMBL" id="CACVBM020001549">
    <property type="protein sequence ID" value="CAA7053751.1"/>
    <property type="molecule type" value="Genomic_DNA"/>
</dbReference>
<accession>A0A6D2KN80</accession>
<organism evidence="1 2">
    <name type="scientific">Microthlaspi erraticum</name>
    <dbReference type="NCBI Taxonomy" id="1685480"/>
    <lineage>
        <taxon>Eukaryota</taxon>
        <taxon>Viridiplantae</taxon>
        <taxon>Streptophyta</taxon>
        <taxon>Embryophyta</taxon>
        <taxon>Tracheophyta</taxon>
        <taxon>Spermatophyta</taxon>
        <taxon>Magnoliopsida</taxon>
        <taxon>eudicotyledons</taxon>
        <taxon>Gunneridae</taxon>
        <taxon>Pentapetalae</taxon>
        <taxon>rosids</taxon>
        <taxon>malvids</taxon>
        <taxon>Brassicales</taxon>
        <taxon>Brassicaceae</taxon>
        <taxon>Coluteocarpeae</taxon>
        <taxon>Microthlaspi</taxon>
    </lineage>
</organism>
<proteinExistence type="predicted"/>
<evidence type="ECO:0000313" key="1">
    <source>
        <dbReference type="EMBL" id="CAA7053751.1"/>
    </source>
</evidence>
<evidence type="ECO:0000313" key="2">
    <source>
        <dbReference type="Proteomes" id="UP000467841"/>
    </source>
</evidence>